<dbReference type="AlphaFoldDB" id="A0AAW6I2F6"/>
<reference evidence="1" key="1">
    <citation type="submission" date="2021-11" db="EMBL/GenBank/DDBJ databases">
        <authorList>
            <person name="Denance N."/>
            <person name="Briand M."/>
            <person name="Dupas E."/>
            <person name="Durand K."/>
            <person name="Legendre B."/>
            <person name="Cunty A."/>
            <person name="Donnadieu C."/>
            <person name="Lopez Roques C."/>
            <person name="Cesbron S."/>
            <person name="Jacques M.A."/>
        </authorList>
    </citation>
    <scope>NUCLEOTIDE SEQUENCE</scope>
    <source>
        <strain evidence="1">CFBP8070</strain>
    </source>
</reference>
<evidence type="ECO:0000313" key="1">
    <source>
        <dbReference type="EMBL" id="MDC6409604.1"/>
    </source>
</evidence>
<protein>
    <submittedName>
        <fullName evidence="1">Uncharacterized protein</fullName>
    </submittedName>
</protein>
<dbReference type="InterPro" id="IPR010751">
    <property type="entry name" value="TrfA"/>
</dbReference>
<evidence type="ECO:0000313" key="2">
    <source>
        <dbReference type="Proteomes" id="UP001220702"/>
    </source>
</evidence>
<proteinExistence type="predicted"/>
<organism evidence="1 2">
    <name type="scientific">Xylella fastidiosa subsp. multiplex</name>
    <dbReference type="NCBI Taxonomy" id="644357"/>
    <lineage>
        <taxon>Bacteria</taxon>
        <taxon>Pseudomonadati</taxon>
        <taxon>Pseudomonadota</taxon>
        <taxon>Gammaproteobacteria</taxon>
        <taxon>Lysobacterales</taxon>
        <taxon>Lysobacteraceae</taxon>
        <taxon>Xylella</taxon>
    </lineage>
</organism>
<reference evidence="1" key="2">
    <citation type="journal article" date="2023" name="Commun. Biol.">
        <title>Suspicions of two bridgehead invasions of Xylella fastidiosa subsp. multiplex in France.</title>
        <authorList>
            <person name="Dupas E."/>
            <person name="Durand K."/>
            <person name="Rieux A."/>
            <person name="Briand M."/>
            <person name="Pruvost O."/>
            <person name="Cunty A."/>
            <person name="Denance N."/>
            <person name="Donnadieu C."/>
            <person name="Legendre B."/>
            <person name="Lopez-Roques C."/>
            <person name="Cesbron S."/>
            <person name="Ravigne V."/>
            <person name="Jacques M.A."/>
        </authorList>
    </citation>
    <scope>NUCLEOTIDE SEQUENCE</scope>
    <source>
        <strain evidence="1">CFBP8070</strain>
    </source>
</reference>
<dbReference type="Proteomes" id="UP001220702">
    <property type="component" value="Unassembled WGS sequence"/>
</dbReference>
<accession>A0AAW6I2F6</accession>
<dbReference type="RefSeq" id="WP_128723949.1">
    <property type="nucleotide sequence ID" value="NZ_CP090512.1"/>
</dbReference>
<dbReference type="Pfam" id="PF07042">
    <property type="entry name" value="TrfA"/>
    <property type="match status" value="1"/>
</dbReference>
<comment type="caution">
    <text evidence="1">The sequence shown here is derived from an EMBL/GenBank/DDBJ whole genome shotgun (WGS) entry which is preliminary data.</text>
</comment>
<name>A0AAW6I2F6_XYLFS</name>
<gene>
    <name evidence="1" type="ORF">LOK82_13715</name>
</gene>
<dbReference type="EMBL" id="JAJKGN010000004">
    <property type="protein sequence ID" value="MDC6409604.1"/>
    <property type="molecule type" value="Genomic_DNA"/>
</dbReference>
<sequence>MSSIELSLTKMRARQEANLQKSLLQQLQLPIWTDAQRGVPNSLLRSALFAAIQRGKRPYLKRQVMASVENASITYTGIRLCQDYLTVWECLVHVAREQQLGNRCEVTTYQLLRLLDKKDTGGNRRVLRRQLAELQATALEVRQGRYTYSGSLIDEAYHDEETGRAIIVLNQRIVALYQSDGYTRVSWQIRCDLNTSLAKWLHGFYATHRQPYPYSVAKIHELCGSAAKSLKDFQEKTLAPALEELASVCKNHGEHFSYMIERRPGGKSIVYVTRDVGTKLPLTPEICG</sequence>